<feature type="compositionally biased region" description="Basic and acidic residues" evidence="1">
    <location>
        <begin position="324"/>
        <end position="335"/>
    </location>
</feature>
<reference evidence="3" key="2">
    <citation type="submission" date="2021-01" db="UniProtKB">
        <authorList>
            <consortium name="EnsemblPlants"/>
        </authorList>
    </citation>
    <scope>IDENTIFICATION</scope>
</reference>
<dbReference type="InterPro" id="IPR025558">
    <property type="entry name" value="DUF4283"/>
</dbReference>
<dbReference type="PANTHER" id="PTHR31286">
    <property type="entry name" value="GLYCINE-RICH CELL WALL STRUCTURAL PROTEIN 1.8-LIKE"/>
    <property type="match status" value="1"/>
</dbReference>
<dbReference type="InterPro" id="IPR040256">
    <property type="entry name" value="At4g02000-like"/>
</dbReference>
<evidence type="ECO:0000256" key="1">
    <source>
        <dbReference type="SAM" id="MobiDB-lite"/>
    </source>
</evidence>
<feature type="domain" description="DUF4283" evidence="2">
    <location>
        <begin position="35"/>
        <end position="114"/>
    </location>
</feature>
<dbReference type="Pfam" id="PF14111">
    <property type="entry name" value="DUF4283"/>
    <property type="match status" value="1"/>
</dbReference>
<dbReference type="AlphaFoldDB" id="A0A7N2KXA4"/>
<evidence type="ECO:0000259" key="2">
    <source>
        <dbReference type="Pfam" id="PF14111"/>
    </source>
</evidence>
<accession>A0A7N2KXA4</accession>
<feature type="region of interest" description="Disordered" evidence="1">
    <location>
        <begin position="273"/>
        <end position="335"/>
    </location>
</feature>
<reference evidence="4" key="1">
    <citation type="journal article" date="2016" name="G3 (Bethesda)">
        <title>First Draft Assembly and Annotation of the Genome of a California Endemic Oak Quercus lobata Nee (Fagaceae).</title>
        <authorList>
            <person name="Sork V.L."/>
            <person name="Fitz-Gibbon S.T."/>
            <person name="Puiu D."/>
            <person name="Crepeau M."/>
            <person name="Gugger P.F."/>
            <person name="Sherman R."/>
            <person name="Stevens K."/>
            <person name="Langley C.H."/>
            <person name="Pellegrini M."/>
            <person name="Salzberg S.L."/>
        </authorList>
    </citation>
    <scope>NUCLEOTIDE SEQUENCE [LARGE SCALE GENOMIC DNA]</scope>
    <source>
        <strain evidence="4">cv. SW786</strain>
    </source>
</reference>
<sequence>MQEDLALDREEENLREGCTKVCFSKEEKACMRGPWQHVLIIKPFGRKVRFRYLDSKIRSMWNLVGQMDCIDLGLDHFLVKFELAEDMDNILKGGPWFIGQHFLAIMQWELGFKTSMATFSSIAVWVRLPKLPIEFYEPASLLKIGKSIGPVLRIDSHTINGARGRFACLCIQVNLDKPLIRIVYIGKIALRRRKETYPYLMKEPYKESDKDQNACPNTNASVDHQLKWSKAEGLQEEYGAWMVVTRCKPFSKATTKPTVQEGSDLVESVQMVNGTHQPRAVNQEKKEGKRKASHLQSMVHTKEAEKTAASNCGLTGVGRNSRGSRGDCRKLALKN</sequence>
<keyword evidence="4" id="KW-1185">Reference proteome</keyword>
<organism evidence="3 4">
    <name type="scientific">Quercus lobata</name>
    <name type="common">Valley oak</name>
    <dbReference type="NCBI Taxonomy" id="97700"/>
    <lineage>
        <taxon>Eukaryota</taxon>
        <taxon>Viridiplantae</taxon>
        <taxon>Streptophyta</taxon>
        <taxon>Embryophyta</taxon>
        <taxon>Tracheophyta</taxon>
        <taxon>Spermatophyta</taxon>
        <taxon>Magnoliopsida</taxon>
        <taxon>eudicotyledons</taxon>
        <taxon>Gunneridae</taxon>
        <taxon>Pentapetalae</taxon>
        <taxon>rosids</taxon>
        <taxon>fabids</taxon>
        <taxon>Fagales</taxon>
        <taxon>Fagaceae</taxon>
        <taxon>Quercus</taxon>
    </lineage>
</organism>
<name>A0A7N2KXA4_QUELO</name>
<proteinExistence type="predicted"/>
<dbReference type="Proteomes" id="UP000594261">
    <property type="component" value="Chromosome 2"/>
</dbReference>
<dbReference type="Gramene" id="QL02p053665:mrna">
    <property type="protein sequence ID" value="QL02p053665:mrna:CDS:1"/>
    <property type="gene ID" value="QL02p053665"/>
</dbReference>
<evidence type="ECO:0000313" key="4">
    <source>
        <dbReference type="Proteomes" id="UP000594261"/>
    </source>
</evidence>
<dbReference type="InParanoid" id="A0A7N2KXA4"/>
<dbReference type="OMA" id="HEEDNDP"/>
<protein>
    <recommendedName>
        <fullName evidence="2">DUF4283 domain-containing protein</fullName>
    </recommendedName>
</protein>
<dbReference type="PANTHER" id="PTHR31286:SF99">
    <property type="entry name" value="DUF4283 DOMAIN-CONTAINING PROTEIN"/>
    <property type="match status" value="1"/>
</dbReference>
<evidence type="ECO:0000313" key="3">
    <source>
        <dbReference type="EnsemblPlants" id="QL02p053665:mrna:CDS:1"/>
    </source>
</evidence>
<dbReference type="EnsemblPlants" id="QL02p053665:mrna">
    <property type="protein sequence ID" value="QL02p053665:mrna:CDS:1"/>
    <property type="gene ID" value="QL02p053665"/>
</dbReference>